<dbReference type="InterPro" id="IPR049453">
    <property type="entry name" value="Memb_transporter_dom"/>
</dbReference>
<reference evidence="8 10" key="2">
    <citation type="submission" date="2019-07" db="EMBL/GenBank/DDBJ databases">
        <title>Whole genome shotgun sequence of Kocuria flava NBRC 107626.</title>
        <authorList>
            <person name="Hosoyama A."/>
            <person name="Uohara A."/>
            <person name="Ohji S."/>
            <person name="Ichikawa N."/>
        </authorList>
    </citation>
    <scope>NUCLEOTIDE SEQUENCE [LARGE SCALE GENOMIC DNA]</scope>
    <source>
        <strain evidence="8 10">NBRC 107626</strain>
    </source>
</reference>
<keyword evidence="2 5" id="KW-0812">Transmembrane</keyword>
<evidence type="ECO:0000256" key="2">
    <source>
        <dbReference type="ARBA" id="ARBA00022692"/>
    </source>
</evidence>
<keyword evidence="4 5" id="KW-0472">Membrane</keyword>
<dbReference type="KEGG" id="kfv:AS188_06125"/>
<dbReference type="EMBL" id="BJZR01000051">
    <property type="protein sequence ID" value="GEO92593.1"/>
    <property type="molecule type" value="Genomic_DNA"/>
</dbReference>
<dbReference type="RefSeq" id="WP_058858108.1">
    <property type="nucleotide sequence ID" value="NZ_BJZR01000051.1"/>
</dbReference>
<comment type="subcellular location">
    <subcellularLocation>
        <location evidence="1">Membrane</location>
        <topology evidence="1">Multi-pass membrane protein</topology>
    </subcellularLocation>
</comment>
<name>A0A0U3HPB8_9MICC</name>
<feature type="transmembrane region" description="Helical" evidence="5">
    <location>
        <begin position="102"/>
        <end position="120"/>
    </location>
</feature>
<evidence type="ECO:0000256" key="1">
    <source>
        <dbReference type="ARBA" id="ARBA00004141"/>
    </source>
</evidence>
<dbReference type="GO" id="GO:0016020">
    <property type="term" value="C:membrane"/>
    <property type="evidence" value="ECO:0007669"/>
    <property type="project" value="UniProtKB-SubCell"/>
</dbReference>
<reference evidence="7 9" key="1">
    <citation type="submission" date="2015-11" db="EMBL/GenBank/DDBJ databases">
        <title>Complete Genome Sequence of Kocuria flava strain HO-9041.</title>
        <authorList>
            <person name="Zhou M."/>
            <person name="Dai J."/>
        </authorList>
    </citation>
    <scope>NUCLEOTIDE SEQUENCE [LARGE SCALE GENOMIC DNA]</scope>
    <source>
        <strain evidence="7 9">HO-9041</strain>
    </source>
</reference>
<evidence type="ECO:0000259" key="6">
    <source>
        <dbReference type="Pfam" id="PF13515"/>
    </source>
</evidence>
<feature type="transmembrane region" description="Helical" evidence="5">
    <location>
        <begin position="52"/>
        <end position="69"/>
    </location>
</feature>
<evidence type="ECO:0000256" key="5">
    <source>
        <dbReference type="SAM" id="Phobius"/>
    </source>
</evidence>
<dbReference type="Pfam" id="PF13515">
    <property type="entry name" value="FUSC_2"/>
    <property type="match status" value="1"/>
</dbReference>
<feature type="domain" description="Integral membrane bound transporter" evidence="6">
    <location>
        <begin position="44"/>
        <end position="163"/>
    </location>
</feature>
<keyword evidence="10" id="KW-1185">Reference proteome</keyword>
<gene>
    <name evidence="7" type="ORF">AS188_06125</name>
    <name evidence="8" type="ORF">KFL01_18990</name>
</gene>
<sequence>MQPSRPVRAISRAVRTRTRVGLARVRSGLLQTFQMTVASVGAYVIAEHLLGHSGPIFAATAALVALGFAKGGLRYRRVLEVSIGCTLGIAVGDALIHVLGTGVWQAAVVLMTSILLARFLDNGTLFTTQMGLQSVLVVLLPPSADGVFARSTDAVVGGLCALAMAYFVPADPRRQPREDLRRLVEEFAGVLRETARAVSDYDARAAWHALVRARQTQPLIDSVTTGLQASLEIVRASPLYRGRRTEVEHLEHSIHYLDLAVRNARVLARRTASVLNHVTLSDEAVASLTGALEDLGDAVTTLGHALTSASPGSRESYLRRARTELADVAGRLHPGRMGVRTMEGETLVLDTRPMVVDLLEAAGMTHDEARAQLPRLEGWDRG</sequence>
<evidence type="ECO:0000313" key="8">
    <source>
        <dbReference type="EMBL" id="GEO92593.1"/>
    </source>
</evidence>
<dbReference type="EMBL" id="CP013254">
    <property type="protein sequence ID" value="ALU39398.1"/>
    <property type="molecule type" value="Genomic_DNA"/>
</dbReference>
<protein>
    <submittedName>
        <fullName evidence="7">Fusaric acid resistance protein</fullName>
    </submittedName>
</protein>
<dbReference type="OrthoDB" id="5198202at2"/>
<feature type="transmembrane region" description="Helical" evidence="5">
    <location>
        <begin position="21"/>
        <end position="46"/>
    </location>
</feature>
<proteinExistence type="predicted"/>
<dbReference type="Proteomes" id="UP000057181">
    <property type="component" value="Chromosome"/>
</dbReference>
<accession>A0A0U3HPB8</accession>
<dbReference type="AlphaFoldDB" id="A0A0U3HPB8"/>
<dbReference type="Proteomes" id="UP000321155">
    <property type="component" value="Unassembled WGS sequence"/>
</dbReference>
<keyword evidence="3 5" id="KW-1133">Transmembrane helix</keyword>
<evidence type="ECO:0000313" key="9">
    <source>
        <dbReference type="Proteomes" id="UP000057181"/>
    </source>
</evidence>
<evidence type="ECO:0000256" key="3">
    <source>
        <dbReference type="ARBA" id="ARBA00022989"/>
    </source>
</evidence>
<evidence type="ECO:0000313" key="10">
    <source>
        <dbReference type="Proteomes" id="UP000321155"/>
    </source>
</evidence>
<organism evidence="7 9">
    <name type="scientific">Kocuria flava</name>
    <dbReference type="NCBI Taxonomy" id="446860"/>
    <lineage>
        <taxon>Bacteria</taxon>
        <taxon>Bacillati</taxon>
        <taxon>Actinomycetota</taxon>
        <taxon>Actinomycetes</taxon>
        <taxon>Micrococcales</taxon>
        <taxon>Micrococcaceae</taxon>
        <taxon>Kocuria</taxon>
    </lineage>
</organism>
<evidence type="ECO:0000313" key="7">
    <source>
        <dbReference type="EMBL" id="ALU39398.1"/>
    </source>
</evidence>
<dbReference type="STRING" id="446860.AS188_06125"/>
<evidence type="ECO:0000256" key="4">
    <source>
        <dbReference type="ARBA" id="ARBA00023136"/>
    </source>
</evidence>